<feature type="region of interest" description="Disordered" evidence="1">
    <location>
        <begin position="483"/>
        <end position="503"/>
    </location>
</feature>
<keyword evidence="4" id="KW-1185">Reference proteome</keyword>
<evidence type="ECO:0000256" key="1">
    <source>
        <dbReference type="SAM" id="MobiDB-lite"/>
    </source>
</evidence>
<sequence length="503" mass="59374">MIVKILSSASRDFHGVKYNDKKVHNEKGKLMLMKNFPSFINESSSQEEVRDYFKAISESERTRKPQFHAVISTKYQEHSKEQLTEIADNFMQEMGYGRQPYLVVFHKDTENNHVHIVSTRVDKSTGKKINDSFERLKSQQALAKAMEKVLGTNHQATIEKLLQYRFSNLQQLEMLLTRNGFKLVQSDDTPNQVDILYNGVVQKTLFSDKLHYQEKQKGDKRIKQIKAFIDKYKEMYSNKVFKVIDNRVQQGLYERNILPQEPIPPQIEYVSELQEKLRQIFGIDIVFHFKDDKQPFGYTLIDNKNQQIYKGSEIVKMKDIFDFTEDSIDKKEFERLKDYNLRSDKEKQILIQYLLKKGVELKDFMLFENKRFKSKESNPDFQQLKEDVRQHIHNAQNDDFVILEQDDNGAYYAIHERYHQIHKLSFLLDKEEYHAFIVGTSIHNTSEIRSQTDLKHSPSGKISEVLSDVADIFKALGKSTYAPRNTTEDELDKQLKKRRKKRK</sequence>
<name>A0A1Z4BSG5_9FLAO</name>
<evidence type="ECO:0000259" key="2">
    <source>
        <dbReference type="Pfam" id="PF03432"/>
    </source>
</evidence>
<feature type="domain" description="MobA/VirD2-like nuclease" evidence="2">
    <location>
        <begin position="26"/>
        <end position="148"/>
    </location>
</feature>
<accession>A0A1Z4BSG5</accession>
<organism evidence="3 4">
    <name type="scientific">Capnocytophaga endodontalis</name>
    <dbReference type="NCBI Taxonomy" id="2708117"/>
    <lineage>
        <taxon>Bacteria</taxon>
        <taxon>Pseudomonadati</taxon>
        <taxon>Bacteroidota</taxon>
        <taxon>Flavobacteriia</taxon>
        <taxon>Flavobacteriales</taxon>
        <taxon>Flavobacteriaceae</taxon>
        <taxon>Capnocytophaga</taxon>
    </lineage>
</organism>
<dbReference type="RefSeq" id="WP_088595087.1">
    <property type="nucleotide sequence ID" value="NZ_CP022022.1"/>
</dbReference>
<dbReference type="AlphaFoldDB" id="A0A1Z4BSG5"/>
<protein>
    <submittedName>
        <fullName evidence="3">Mobilization protein</fullName>
    </submittedName>
</protein>
<dbReference type="InterPro" id="IPR005094">
    <property type="entry name" value="Endonuclease_MobA/VirD2"/>
</dbReference>
<proteinExistence type="predicted"/>
<evidence type="ECO:0000313" key="3">
    <source>
        <dbReference type="EMBL" id="ASF44254.1"/>
    </source>
</evidence>
<dbReference type="KEGG" id="capn:CBG49_14760"/>
<gene>
    <name evidence="3" type="ORF">CBG49_14760</name>
</gene>
<evidence type="ECO:0000313" key="4">
    <source>
        <dbReference type="Proteomes" id="UP000197007"/>
    </source>
</evidence>
<reference evidence="4" key="1">
    <citation type="submission" date="2017-06" db="EMBL/GenBank/DDBJ databases">
        <title>Complete genome sequence of Capnocytophaga sp. KCOM 1579 (=ChDC OS43) isolated from a human refractory periapical abscess lesion.</title>
        <authorList>
            <person name="Kook J.-K."/>
            <person name="Park S.-N."/>
            <person name="Lim Y.K."/>
            <person name="Roh H."/>
        </authorList>
    </citation>
    <scope>NUCLEOTIDE SEQUENCE [LARGE SCALE GENOMIC DNA]</scope>
    <source>
        <strain evidence="4">ChDC OS43</strain>
    </source>
</reference>
<dbReference type="Proteomes" id="UP000197007">
    <property type="component" value="Chromosome"/>
</dbReference>
<dbReference type="Pfam" id="PF03432">
    <property type="entry name" value="Relaxase"/>
    <property type="match status" value="1"/>
</dbReference>
<dbReference type="EMBL" id="CP022022">
    <property type="protein sequence ID" value="ASF44254.1"/>
    <property type="molecule type" value="Genomic_DNA"/>
</dbReference>
<dbReference type="Gene3D" id="3.30.930.30">
    <property type="match status" value="1"/>
</dbReference>